<keyword evidence="5 9" id="KW-0378">Hydrolase</keyword>
<dbReference type="Proteomes" id="UP000767334">
    <property type="component" value="Unassembled WGS sequence"/>
</dbReference>
<name>A0ABS2FFH7_9CLOT</name>
<evidence type="ECO:0000256" key="4">
    <source>
        <dbReference type="ARBA" id="ARBA00022723"/>
    </source>
</evidence>
<dbReference type="Gene3D" id="3.30.70.360">
    <property type="match status" value="2"/>
</dbReference>
<comment type="caution">
    <text evidence="9">The sequence shown here is derived from an EMBL/GenBank/DDBJ whole genome shotgun (WGS) entry which is preliminary data.</text>
</comment>
<keyword evidence="8" id="KW-0482">Metalloprotease</keyword>
<evidence type="ECO:0000256" key="7">
    <source>
        <dbReference type="ARBA" id="ARBA00022997"/>
    </source>
</evidence>
<keyword evidence="4" id="KW-0479">Metal-binding</keyword>
<keyword evidence="6" id="KW-0862">Zinc</keyword>
<keyword evidence="10" id="KW-1185">Reference proteome</keyword>
<dbReference type="InterPro" id="IPR001261">
    <property type="entry name" value="ArgE/DapE_CS"/>
</dbReference>
<comment type="similarity">
    <text evidence="2">Belongs to the peptidase M20A family.</text>
</comment>
<sequence>MYKALIDEYFSKNKDAMLNDICKMIRIKSDRQEAKEGMPFGEGVVKALEEALNIASNMGFETNNYDNYVGTVDFNDKEKALDILAHLDVVPAGDEWTVTEPYNPIIKDGKLYGRGAADDKGPAIVALYALKAVKDLNIPLSKNVRLILGTDEECGSADIEHYYNIEKEAPMTFSPDADFPVINVEKGGLKGNFKAEFKEDNAIPRVLSINSGVKVNVIPDKAEAVIEGFNKKEIEKYIENVTNKSGVKFTVNEENNKCIINARGIGGHAAYPESANNALTAILELLSSMDFAESEGFKRICAISKLFPHGDYKGDAIGVKMSDEVSGELTLSFTIFEYNTNGLKGTFDCRAPLCANDENSDFVQTLLRCYEMYSGKKGECIAIGGGTYVHHLKNGVAFGCTMPGTDNNMHGNNEFAVIDELILSAKIFTQAIIELCK</sequence>
<dbReference type="InterPro" id="IPR036264">
    <property type="entry name" value="Bact_exopeptidase_dim_dom"/>
</dbReference>
<evidence type="ECO:0000256" key="2">
    <source>
        <dbReference type="ARBA" id="ARBA00006247"/>
    </source>
</evidence>
<evidence type="ECO:0000256" key="6">
    <source>
        <dbReference type="ARBA" id="ARBA00022833"/>
    </source>
</evidence>
<comment type="cofactor">
    <cofactor evidence="1">
        <name>Zn(2+)</name>
        <dbReference type="ChEBI" id="CHEBI:29105"/>
    </cofactor>
</comment>
<dbReference type="PANTHER" id="PTHR43808">
    <property type="entry name" value="ACETYLORNITHINE DEACETYLASE"/>
    <property type="match status" value="1"/>
</dbReference>
<keyword evidence="3" id="KW-0645">Protease</keyword>
<evidence type="ECO:0000256" key="5">
    <source>
        <dbReference type="ARBA" id="ARBA00022801"/>
    </source>
</evidence>
<dbReference type="PANTHER" id="PTHR43808:SF31">
    <property type="entry name" value="N-ACETYL-L-CITRULLINE DEACETYLASE"/>
    <property type="match status" value="1"/>
</dbReference>
<dbReference type="SUPFAM" id="SSF55031">
    <property type="entry name" value="Bacterial exopeptidase dimerisation domain"/>
    <property type="match status" value="1"/>
</dbReference>
<keyword evidence="7 9" id="KW-0224">Dipeptidase</keyword>
<dbReference type="GO" id="GO:0016805">
    <property type="term" value="F:dipeptidase activity"/>
    <property type="evidence" value="ECO:0007669"/>
    <property type="project" value="UniProtKB-KW"/>
</dbReference>
<reference evidence="9 10" key="1">
    <citation type="journal article" date="2021" name="Sci. Rep.">
        <title>The distribution of antibiotic resistance genes in chicken gut microbiota commensals.</title>
        <authorList>
            <person name="Juricova H."/>
            <person name="Matiasovicova J."/>
            <person name="Kubasova T."/>
            <person name="Cejkova D."/>
            <person name="Rychlik I."/>
        </authorList>
    </citation>
    <scope>NUCLEOTIDE SEQUENCE [LARGE SCALE GENOMIC DNA]</scope>
    <source>
        <strain evidence="9 10">An435</strain>
    </source>
</reference>
<dbReference type="Gene3D" id="3.40.630.10">
    <property type="entry name" value="Zn peptidases"/>
    <property type="match status" value="2"/>
</dbReference>
<dbReference type="RefSeq" id="WP_204572185.1">
    <property type="nucleotide sequence ID" value="NZ_JACJLL010000037.1"/>
</dbReference>
<gene>
    <name evidence="9" type="ORF">H6A19_07595</name>
</gene>
<dbReference type="Pfam" id="PF01546">
    <property type="entry name" value="Peptidase_M20"/>
    <property type="match status" value="1"/>
</dbReference>
<dbReference type="SUPFAM" id="SSF53187">
    <property type="entry name" value="Zn-dependent exopeptidases"/>
    <property type="match status" value="1"/>
</dbReference>
<proteinExistence type="inferred from homology"/>
<dbReference type="EC" id="3.4.13.-" evidence="9"/>
<evidence type="ECO:0000313" key="10">
    <source>
        <dbReference type="Proteomes" id="UP000767334"/>
    </source>
</evidence>
<accession>A0ABS2FFH7</accession>
<dbReference type="EMBL" id="JACJLL010000037">
    <property type="protein sequence ID" value="MBM6819199.1"/>
    <property type="molecule type" value="Genomic_DNA"/>
</dbReference>
<dbReference type="PROSITE" id="PS00759">
    <property type="entry name" value="ARGE_DAPE_CPG2_2"/>
    <property type="match status" value="1"/>
</dbReference>
<evidence type="ECO:0000256" key="3">
    <source>
        <dbReference type="ARBA" id="ARBA00022670"/>
    </source>
</evidence>
<dbReference type="InterPro" id="IPR010964">
    <property type="entry name" value="M20A_pepV-rel"/>
</dbReference>
<dbReference type="NCBIfam" id="TIGR01887">
    <property type="entry name" value="dipeptidaselike"/>
    <property type="match status" value="1"/>
</dbReference>
<organism evidence="9 10">
    <name type="scientific">Clostridium saudiense</name>
    <dbReference type="NCBI Taxonomy" id="1414720"/>
    <lineage>
        <taxon>Bacteria</taxon>
        <taxon>Bacillati</taxon>
        <taxon>Bacillota</taxon>
        <taxon>Clostridia</taxon>
        <taxon>Eubacteriales</taxon>
        <taxon>Clostridiaceae</taxon>
        <taxon>Clostridium</taxon>
    </lineage>
</organism>
<dbReference type="InterPro" id="IPR002933">
    <property type="entry name" value="Peptidase_M20"/>
</dbReference>
<protein>
    <submittedName>
        <fullName evidence="9">Sapep family Mn(2+)-dependent dipeptidase</fullName>
        <ecNumber evidence="9">3.4.13.-</ecNumber>
    </submittedName>
</protein>
<dbReference type="InterPro" id="IPR050072">
    <property type="entry name" value="Peptidase_M20A"/>
</dbReference>
<evidence type="ECO:0000256" key="8">
    <source>
        <dbReference type="ARBA" id="ARBA00023049"/>
    </source>
</evidence>
<evidence type="ECO:0000313" key="9">
    <source>
        <dbReference type="EMBL" id="MBM6819199.1"/>
    </source>
</evidence>
<evidence type="ECO:0000256" key="1">
    <source>
        <dbReference type="ARBA" id="ARBA00001947"/>
    </source>
</evidence>